<dbReference type="GO" id="GO:0006261">
    <property type="term" value="P:DNA-templated DNA replication"/>
    <property type="evidence" value="ECO:0007669"/>
    <property type="project" value="TreeGrafter"/>
</dbReference>
<name>A0A0Q9YSK0_9GAMM</name>
<dbReference type="InterPro" id="IPR003593">
    <property type="entry name" value="AAA+_ATPase"/>
</dbReference>
<reference evidence="9" key="2">
    <citation type="journal article" date="2016" name="Genome Announc.">
        <title>Draft Genome Sequences of Two Novel Amoeba-Resistant Intranuclear Bacteria, 'Candidatus Berkiella cookevillensis' and 'Candidatus Berkiella aquae'.</title>
        <authorList>
            <person name="Mehari Y.T."/>
            <person name="Arivett B.A."/>
            <person name="Farone A.L."/>
            <person name="Gunderson J.H."/>
            <person name="Farone M.B."/>
        </authorList>
    </citation>
    <scope>NUCLEOTIDE SEQUENCE</scope>
    <source>
        <strain evidence="9">HT99</strain>
    </source>
</reference>
<evidence type="ECO:0000256" key="3">
    <source>
        <dbReference type="ARBA" id="ARBA00020776"/>
    </source>
</evidence>
<evidence type="ECO:0000256" key="4">
    <source>
        <dbReference type="ARBA" id="ARBA00022705"/>
    </source>
</evidence>
<dbReference type="CDD" id="cd00009">
    <property type="entry name" value="AAA"/>
    <property type="match status" value="1"/>
</dbReference>
<dbReference type="GO" id="GO:0005524">
    <property type="term" value="F:ATP binding"/>
    <property type="evidence" value="ECO:0007669"/>
    <property type="project" value="UniProtKB-KW"/>
</dbReference>
<comment type="caution">
    <text evidence="8">The sequence shown here is derived from an EMBL/GenBank/DDBJ whole genome shotgun (WGS) entry which is preliminary data.</text>
</comment>
<dbReference type="PANTHER" id="PTHR13779:SF7">
    <property type="entry name" value="ATPASE WRNIP1"/>
    <property type="match status" value="1"/>
</dbReference>
<evidence type="ECO:0000256" key="6">
    <source>
        <dbReference type="ARBA" id="ARBA00022840"/>
    </source>
</evidence>
<evidence type="ECO:0000256" key="1">
    <source>
        <dbReference type="ARBA" id="ARBA00002393"/>
    </source>
</evidence>
<reference evidence="9" key="3">
    <citation type="submission" date="2021-06" db="EMBL/GenBank/DDBJ databases">
        <title>Genomic Description and Analysis of Intracellular Bacteria, Candidatus Berkiella cookevillensis and Candidatus Berkiella aquae.</title>
        <authorList>
            <person name="Kidane D.T."/>
            <person name="Mehari Y.T."/>
            <person name="Rice F.C."/>
            <person name="Arivett B.A."/>
            <person name="Farone A.L."/>
            <person name="Berk S.G."/>
            <person name="Farone M.B."/>
        </authorList>
    </citation>
    <scope>NUCLEOTIDE SEQUENCE</scope>
    <source>
        <strain evidence="9">HT99</strain>
    </source>
</reference>
<evidence type="ECO:0000313" key="9">
    <source>
        <dbReference type="EMBL" id="MCS5711662.1"/>
    </source>
</evidence>
<organism evidence="8">
    <name type="scientific">Candidatus Berkiella aquae</name>
    <dbReference type="NCBI Taxonomy" id="295108"/>
    <lineage>
        <taxon>Bacteria</taxon>
        <taxon>Pseudomonadati</taxon>
        <taxon>Pseudomonadota</taxon>
        <taxon>Gammaproteobacteria</taxon>
        <taxon>Candidatus Berkiellales</taxon>
        <taxon>Candidatus Berkiellaceae</taxon>
        <taxon>Candidatus Berkiella</taxon>
    </lineage>
</organism>
<dbReference type="FunFam" id="1.20.272.10:FF:000001">
    <property type="entry name" value="Putative AAA family ATPase"/>
    <property type="match status" value="1"/>
</dbReference>
<dbReference type="InterPro" id="IPR051314">
    <property type="entry name" value="AAA_ATPase_RarA/MGS1/WRNIP1"/>
</dbReference>
<protein>
    <recommendedName>
        <fullName evidence="3">Replication-associated recombination protein A</fullName>
    </recommendedName>
</protein>
<comment type="function">
    <text evidence="1">DNA-dependent ATPase that plays important roles in cellular responses to stalled DNA replication processes.</text>
</comment>
<dbReference type="Gene3D" id="1.10.3710.10">
    <property type="entry name" value="DNA polymerase III clamp loader subunits, C-terminal domain"/>
    <property type="match status" value="1"/>
</dbReference>
<proteinExistence type="inferred from homology"/>
<keyword evidence="6" id="KW-0067">ATP-binding</keyword>
<reference evidence="8" key="1">
    <citation type="submission" date="2015-09" db="EMBL/GenBank/DDBJ databases">
        <title>Draft Genome Sequences of Two Novel Amoeba-resistant Intranuclear Bacteria, Candidatus Berkiella cookevillensis and Candidatus Berkiella aquae.</title>
        <authorList>
            <person name="Mehari Y.T."/>
            <person name="Arivett B.A."/>
            <person name="Farone A.L."/>
            <person name="Gunderson J.H."/>
            <person name="Farone M.B."/>
        </authorList>
    </citation>
    <scope>NUCLEOTIDE SEQUENCE [LARGE SCALE GENOMIC DNA]</scope>
    <source>
        <strain evidence="8">HT99</strain>
    </source>
</reference>
<evidence type="ECO:0000259" key="7">
    <source>
        <dbReference type="SMART" id="SM00382"/>
    </source>
</evidence>
<dbReference type="GO" id="GO:0008047">
    <property type="term" value="F:enzyme activator activity"/>
    <property type="evidence" value="ECO:0007669"/>
    <property type="project" value="TreeGrafter"/>
</dbReference>
<dbReference type="STRING" id="295108.HT99x_02874"/>
<dbReference type="SMART" id="SM00382">
    <property type="entry name" value="AAA"/>
    <property type="match status" value="1"/>
</dbReference>
<dbReference type="CDD" id="cd18139">
    <property type="entry name" value="HLD_clamp_RarA"/>
    <property type="match status" value="1"/>
</dbReference>
<evidence type="ECO:0000313" key="10">
    <source>
        <dbReference type="Proteomes" id="UP000051497"/>
    </source>
</evidence>
<dbReference type="GO" id="GO:0003677">
    <property type="term" value="F:DNA binding"/>
    <property type="evidence" value="ECO:0007669"/>
    <property type="project" value="InterPro"/>
</dbReference>
<dbReference type="GO" id="GO:0016887">
    <property type="term" value="F:ATP hydrolysis activity"/>
    <property type="evidence" value="ECO:0007669"/>
    <property type="project" value="InterPro"/>
</dbReference>
<dbReference type="EMBL" id="LKAJ01000018">
    <property type="protein sequence ID" value="KRG18888.1"/>
    <property type="molecule type" value="Genomic_DNA"/>
</dbReference>
<dbReference type="InterPro" id="IPR032423">
    <property type="entry name" value="AAA_assoc_2"/>
</dbReference>
<dbReference type="RefSeq" id="WP_075067469.1">
    <property type="nucleotide sequence ID" value="NZ_LKAJ02000001.1"/>
</dbReference>
<dbReference type="OrthoDB" id="9778364at2"/>
<dbReference type="FunFam" id="3.40.50.300:FF:000137">
    <property type="entry name" value="Replication-associated recombination protein A"/>
    <property type="match status" value="1"/>
</dbReference>
<dbReference type="EMBL" id="LKAJ02000001">
    <property type="protein sequence ID" value="MCS5711662.1"/>
    <property type="molecule type" value="Genomic_DNA"/>
</dbReference>
<evidence type="ECO:0000313" key="8">
    <source>
        <dbReference type="EMBL" id="KRG18888.1"/>
    </source>
</evidence>
<dbReference type="AlphaFoldDB" id="A0A0Q9YSK0"/>
<dbReference type="GO" id="GO:0000731">
    <property type="term" value="P:DNA synthesis involved in DNA repair"/>
    <property type="evidence" value="ECO:0007669"/>
    <property type="project" value="TreeGrafter"/>
</dbReference>
<dbReference type="Gene3D" id="1.20.272.10">
    <property type="match status" value="1"/>
</dbReference>
<dbReference type="InterPro" id="IPR008921">
    <property type="entry name" value="DNA_pol3_clamp-load_cplx_C"/>
</dbReference>
<comment type="similarity">
    <text evidence="2">Belongs to the AAA ATPase family. RarA/MGS1/WRNIP1 subfamily.</text>
</comment>
<dbReference type="PANTHER" id="PTHR13779">
    <property type="entry name" value="WERNER HELICASE-INTERACTING PROTEIN 1 FAMILY MEMBER"/>
    <property type="match status" value="1"/>
</dbReference>
<dbReference type="Pfam" id="PF12002">
    <property type="entry name" value="MgsA_C"/>
    <property type="match status" value="1"/>
</dbReference>
<dbReference type="SUPFAM" id="SSF48019">
    <property type="entry name" value="post-AAA+ oligomerization domain-like"/>
    <property type="match status" value="1"/>
</dbReference>
<dbReference type="InterPro" id="IPR027417">
    <property type="entry name" value="P-loop_NTPase"/>
</dbReference>
<dbReference type="PATRIC" id="fig|1590043.3.peg.2925"/>
<gene>
    <name evidence="8" type="primary">rarA</name>
    <name evidence="9" type="ORF">HT99x_009465</name>
    <name evidence="8" type="ORF">HT99x_02874</name>
</gene>
<evidence type="ECO:0000256" key="2">
    <source>
        <dbReference type="ARBA" id="ARBA00008959"/>
    </source>
</evidence>
<keyword evidence="10" id="KW-1185">Reference proteome</keyword>
<sequence>MVLPLAARLRPTTFAQFAGQAHLVGPNRPLRLAIERGNLHSMLFWGPPGVGKTTLAQIIANSSKAHFCALSAVMAGVKEIREAVAAAATRLQEEQRETVLFIDEIHRFNKNQQDALLPFVEDGTVHLIGATTENPSFQVNHALLSRCRVYVLKPLTNADLLQVLQQGLVQEKMEFTQAMQERLVSSADGDARRLLNILEIIIERYHGLADPTTFSMEIIEDVLQQDYRHFDKQGDVFYEQISALHKAVRGSSPDGALYWLCRMLDGGCDPAYIARRIVRMASEDIGNADPRGLGLAMDAWQALERLGSPEGELALAQAVVYLACAPKSTAVYNGYNQAMAQIKHSPSYGVPDHLRNAPTKFMKKMGYGKSYRYDPNEPGGFAQGQTYFPDEMGEQQYYYPVQQGLEIKIAEKLAFLRPKERES</sequence>
<dbReference type="InterPro" id="IPR021886">
    <property type="entry name" value="MgsA_C"/>
</dbReference>
<dbReference type="Gene3D" id="3.40.50.300">
    <property type="entry name" value="P-loop containing nucleotide triphosphate hydrolases"/>
    <property type="match status" value="1"/>
</dbReference>
<dbReference type="Pfam" id="PF16193">
    <property type="entry name" value="AAA_assoc_2"/>
    <property type="match status" value="1"/>
</dbReference>
<evidence type="ECO:0000256" key="5">
    <source>
        <dbReference type="ARBA" id="ARBA00022741"/>
    </source>
</evidence>
<dbReference type="GO" id="GO:0017116">
    <property type="term" value="F:single-stranded DNA helicase activity"/>
    <property type="evidence" value="ECO:0007669"/>
    <property type="project" value="TreeGrafter"/>
</dbReference>
<dbReference type="Pfam" id="PF00004">
    <property type="entry name" value="AAA"/>
    <property type="match status" value="1"/>
</dbReference>
<keyword evidence="5" id="KW-0547">Nucleotide-binding</keyword>
<dbReference type="Gene3D" id="1.10.8.60">
    <property type="match status" value="1"/>
</dbReference>
<keyword evidence="4" id="KW-0235">DNA replication</keyword>
<dbReference type="Proteomes" id="UP000051497">
    <property type="component" value="Unassembled WGS sequence"/>
</dbReference>
<dbReference type="SUPFAM" id="SSF52540">
    <property type="entry name" value="P-loop containing nucleoside triphosphate hydrolases"/>
    <property type="match status" value="1"/>
</dbReference>
<dbReference type="InterPro" id="IPR003959">
    <property type="entry name" value="ATPase_AAA_core"/>
</dbReference>
<accession>A0A0Q9YSK0</accession>
<feature type="domain" description="AAA+ ATPase" evidence="7">
    <location>
        <begin position="38"/>
        <end position="155"/>
    </location>
</feature>